<proteinExistence type="predicted"/>
<accession>A0A6A5RPJ3</accession>
<dbReference type="Gene3D" id="3.40.50.450">
    <property type="match status" value="1"/>
</dbReference>
<organism evidence="1 2">
    <name type="scientific">Didymella exigua CBS 183.55</name>
    <dbReference type="NCBI Taxonomy" id="1150837"/>
    <lineage>
        <taxon>Eukaryota</taxon>
        <taxon>Fungi</taxon>
        <taxon>Dikarya</taxon>
        <taxon>Ascomycota</taxon>
        <taxon>Pezizomycotina</taxon>
        <taxon>Dothideomycetes</taxon>
        <taxon>Pleosporomycetidae</taxon>
        <taxon>Pleosporales</taxon>
        <taxon>Pleosporineae</taxon>
        <taxon>Didymellaceae</taxon>
        <taxon>Didymella</taxon>
    </lineage>
</organism>
<evidence type="ECO:0008006" key="3">
    <source>
        <dbReference type="Google" id="ProtNLM"/>
    </source>
</evidence>
<dbReference type="Pfam" id="PF15891">
    <property type="entry name" value="Nuc_deoxyri_tr2"/>
    <property type="match status" value="1"/>
</dbReference>
<dbReference type="OrthoDB" id="2893324at2759"/>
<keyword evidence="2" id="KW-1185">Reference proteome</keyword>
<dbReference type="GeneID" id="54345080"/>
<dbReference type="InterPro" id="IPR039470">
    <property type="entry name" value="Nuc_deoxyri_tr2"/>
</dbReference>
<dbReference type="RefSeq" id="XP_033449591.1">
    <property type="nucleotide sequence ID" value="XM_033587434.1"/>
</dbReference>
<dbReference type="AlphaFoldDB" id="A0A6A5RPJ3"/>
<evidence type="ECO:0000313" key="2">
    <source>
        <dbReference type="Proteomes" id="UP000800082"/>
    </source>
</evidence>
<dbReference type="EMBL" id="ML978966">
    <property type="protein sequence ID" value="KAF1929343.1"/>
    <property type="molecule type" value="Genomic_DNA"/>
</dbReference>
<name>A0A6A5RPJ3_9PLEO</name>
<gene>
    <name evidence="1" type="ORF">M421DRAFT_136904</name>
</gene>
<protein>
    <recommendedName>
        <fullName evidence="3">Nucleoside 2-deoxyribosyltransferase</fullName>
    </recommendedName>
</protein>
<dbReference type="Proteomes" id="UP000800082">
    <property type="component" value="Unassembled WGS sequence"/>
</dbReference>
<evidence type="ECO:0000313" key="1">
    <source>
        <dbReference type="EMBL" id="KAF1929343.1"/>
    </source>
</evidence>
<sequence>MSEQAPEATTYNPPSRAPITTPSVILYGSITPTTPWQSALTAALSDLPITIINPVCTAWDSTWVEDTSDPRFVAQVEWELDQGEIADVIVIYFVPDTQAPISLLELGMYASLYRNQGKMVVCCPQGFWKRGNVRVVCARFGVPVVESVEEVEGFVRQKLIEKLKA</sequence>
<reference evidence="1" key="1">
    <citation type="journal article" date="2020" name="Stud. Mycol.">
        <title>101 Dothideomycetes genomes: a test case for predicting lifestyles and emergence of pathogens.</title>
        <authorList>
            <person name="Haridas S."/>
            <person name="Albert R."/>
            <person name="Binder M."/>
            <person name="Bloem J."/>
            <person name="Labutti K."/>
            <person name="Salamov A."/>
            <person name="Andreopoulos B."/>
            <person name="Baker S."/>
            <person name="Barry K."/>
            <person name="Bills G."/>
            <person name="Bluhm B."/>
            <person name="Cannon C."/>
            <person name="Castanera R."/>
            <person name="Culley D."/>
            <person name="Daum C."/>
            <person name="Ezra D."/>
            <person name="Gonzalez J."/>
            <person name="Henrissat B."/>
            <person name="Kuo A."/>
            <person name="Liang C."/>
            <person name="Lipzen A."/>
            <person name="Lutzoni F."/>
            <person name="Magnuson J."/>
            <person name="Mondo S."/>
            <person name="Nolan M."/>
            <person name="Ohm R."/>
            <person name="Pangilinan J."/>
            <person name="Park H.-J."/>
            <person name="Ramirez L."/>
            <person name="Alfaro M."/>
            <person name="Sun H."/>
            <person name="Tritt A."/>
            <person name="Yoshinaga Y."/>
            <person name="Zwiers L.-H."/>
            <person name="Turgeon B."/>
            <person name="Goodwin S."/>
            <person name="Spatafora J."/>
            <person name="Crous P."/>
            <person name="Grigoriev I."/>
        </authorList>
    </citation>
    <scope>NUCLEOTIDE SEQUENCE</scope>
    <source>
        <strain evidence="1">CBS 183.55</strain>
    </source>
</reference>